<proteinExistence type="predicted"/>
<sequence length="215" mass="22775">MFIGDRVVVRYRLGPGAPGDWRGADGATLSDVTGVILDAGDPLILTRAAPAAVASDDRVRIPAELVSAVRLLPYRAVRNREIRDVALRAVEAVETGEIAGWRVRLGIPPDDPHPVSTAVPARLGARLDAATESALQQWFAPRGLPPIIELPERLVAGAAIGVAVGGEFHRLVRVAGDGTESTIVTVSADDVPRGTALRADGYALHHRVTYRQLGP</sequence>
<evidence type="ECO:0000259" key="1">
    <source>
        <dbReference type="Pfam" id="PF24553"/>
    </source>
</evidence>
<accession>A0ABP6L0F2</accession>
<dbReference type="Pfam" id="PF24553">
    <property type="entry name" value="Rv0428c_C"/>
    <property type="match status" value="1"/>
</dbReference>
<evidence type="ECO:0000313" key="2">
    <source>
        <dbReference type="EMBL" id="GAA3027089.1"/>
    </source>
</evidence>
<evidence type="ECO:0000313" key="3">
    <source>
        <dbReference type="Proteomes" id="UP001501035"/>
    </source>
</evidence>
<dbReference type="RefSeq" id="WP_290704282.1">
    <property type="nucleotide sequence ID" value="NZ_BAAAVS010000011.1"/>
</dbReference>
<dbReference type="Proteomes" id="UP001501035">
    <property type="component" value="Unassembled WGS sequence"/>
</dbReference>
<feature type="domain" description="Histone acetyltransferase Rv0428c-like C-terminal" evidence="1">
    <location>
        <begin position="81"/>
        <end position="198"/>
    </location>
</feature>
<dbReference type="EMBL" id="BAAAVS010000011">
    <property type="protein sequence ID" value="GAA3027089.1"/>
    <property type="molecule type" value="Genomic_DNA"/>
</dbReference>
<gene>
    <name evidence="2" type="ORF">GCM10010528_06000</name>
</gene>
<organism evidence="2 3">
    <name type="scientific">Gordonia defluvii</name>
    <dbReference type="NCBI Taxonomy" id="283718"/>
    <lineage>
        <taxon>Bacteria</taxon>
        <taxon>Bacillati</taxon>
        <taxon>Actinomycetota</taxon>
        <taxon>Actinomycetes</taxon>
        <taxon>Mycobacteriales</taxon>
        <taxon>Gordoniaceae</taxon>
        <taxon>Gordonia</taxon>
    </lineage>
</organism>
<reference evidence="3" key="1">
    <citation type="journal article" date="2019" name="Int. J. Syst. Evol. Microbiol.">
        <title>The Global Catalogue of Microorganisms (GCM) 10K type strain sequencing project: providing services to taxonomists for standard genome sequencing and annotation.</title>
        <authorList>
            <consortium name="The Broad Institute Genomics Platform"/>
            <consortium name="The Broad Institute Genome Sequencing Center for Infectious Disease"/>
            <person name="Wu L."/>
            <person name="Ma J."/>
        </authorList>
    </citation>
    <scope>NUCLEOTIDE SEQUENCE [LARGE SCALE GENOMIC DNA]</scope>
    <source>
        <strain evidence="3">JCM 14234</strain>
    </source>
</reference>
<name>A0ABP6L0F2_9ACTN</name>
<comment type="caution">
    <text evidence="2">The sequence shown here is derived from an EMBL/GenBank/DDBJ whole genome shotgun (WGS) entry which is preliminary data.</text>
</comment>
<dbReference type="InterPro" id="IPR056935">
    <property type="entry name" value="Rv0428c-like_C"/>
</dbReference>
<keyword evidence="3" id="KW-1185">Reference proteome</keyword>
<protein>
    <recommendedName>
        <fullName evidence="1">Histone acetyltransferase Rv0428c-like C-terminal domain-containing protein</fullName>
    </recommendedName>
</protein>